<dbReference type="InterPro" id="IPR008929">
    <property type="entry name" value="Chondroitin_lyas"/>
</dbReference>
<gene>
    <name evidence="2" type="ORF">EGT74_24160</name>
</gene>
<reference evidence="2 3" key="1">
    <citation type="submission" date="2018-11" db="EMBL/GenBank/DDBJ databases">
        <title>Chitinophaga lutea sp.nov., isolate from arsenic contaminated soil.</title>
        <authorList>
            <person name="Zong Y."/>
        </authorList>
    </citation>
    <scope>NUCLEOTIDE SEQUENCE [LARGE SCALE GENOMIC DNA]</scope>
    <source>
        <strain evidence="2 3">ZY74</strain>
    </source>
</reference>
<proteinExistence type="predicted"/>
<feature type="signal peptide" evidence="1">
    <location>
        <begin position="1"/>
        <end position="25"/>
    </location>
</feature>
<evidence type="ECO:0000313" key="2">
    <source>
        <dbReference type="EMBL" id="RPE05482.1"/>
    </source>
</evidence>
<dbReference type="AlphaFoldDB" id="A0A3N4PA15"/>
<accession>A0A3N4PA15</accession>
<comment type="caution">
    <text evidence="2">The sequence shown here is derived from an EMBL/GenBank/DDBJ whole genome shotgun (WGS) entry which is preliminary data.</text>
</comment>
<dbReference type="SUPFAM" id="SSF48230">
    <property type="entry name" value="Chondroitin AC/alginate lyase"/>
    <property type="match status" value="1"/>
</dbReference>
<evidence type="ECO:0000256" key="1">
    <source>
        <dbReference type="SAM" id="SignalP"/>
    </source>
</evidence>
<keyword evidence="3" id="KW-1185">Reference proteome</keyword>
<sequence>MKKARTGFIGVLLLQVISLAAYCQAYPAVVGDKFVNRQPAAEAWVNAEHAEVVRGGEGGVRLKKGATEHNPPVAPDVVFRVRVPLAGTYRLSTYAIPEGGAEKPQRDEKGNIVTSYIRLQLGRQRATRRIVYDRHHAAGQVTGRFELKQGEQELKIWLPPGIQLVYIEWKNYNPPAVPAAAKDYMPKIVPPPGHPRLWVTPQTLPLVKSRLTAPENKPAWDGVRATALRPYVFHCDPQQEVFYNEGLEKAAEAKAFYYLMTGDKKAGNEAVRLMTDYLSALEFGNVTYGDITREIGRAIYTASLVYDWCYPLLSRKDKAALYSNMLRLARDMEIGWPPFMDSIINGHGNEAQICRDLLAMGIALYDVDPLPYRYTAYTVLEQLVPMRKFEYASPRHNQGVDYGAYRFGWEMHAAWFYYRMTGLRVFDDNIKKLPYFWLYMRQPDGYMLRDGDMFSGKISGGKPVYWKQPQTMLLSYAYSNDAVIKGEFERQGGLPGNPVLFLLVNDPALKAEHRLAQLPLTKDFGTVLGGMVARTGWNNTDSSNDVIAEIRGGGYHFANHQHADAGALQIYYRGIQVGDIGLYVSYGTPYDFNFNKRSVAHSMMLAVDPEEKLLFRARVRDGGTRFNQRFPQTPQETVSDPWFNNGQVQSAGFGPSATAPAFSYFKADLTSAYTSKMTRYTRGFCFLNLGREDVPAVIILTDDMTTAKADFKKYWQINTLHLPDTTGGRLVLQNSRNGLTGKTYVDMLLPAPKDRIMAILSGDSANSVFGQPYQVVSDKPEAHAHRIMITPATPRLQDRFLTVFQMVAGNTKPLPVNFKAEATHYQLAIADRVVCMSAGSGLIDRSFIMKAPAGTRQVTLAGLKGGYWHIRSADGKINFTAAVADGNNTLCFDAGEGHITATPGGVDGVPVLK</sequence>
<organism evidence="2 3">
    <name type="scientific">Chitinophaga lutea</name>
    <dbReference type="NCBI Taxonomy" id="2488634"/>
    <lineage>
        <taxon>Bacteria</taxon>
        <taxon>Pseudomonadati</taxon>
        <taxon>Bacteroidota</taxon>
        <taxon>Chitinophagia</taxon>
        <taxon>Chitinophagales</taxon>
        <taxon>Chitinophagaceae</taxon>
        <taxon>Chitinophaga</taxon>
    </lineage>
</organism>
<keyword evidence="1" id="KW-0732">Signal</keyword>
<dbReference type="Proteomes" id="UP000278351">
    <property type="component" value="Unassembled WGS sequence"/>
</dbReference>
<dbReference type="RefSeq" id="WP_123849126.1">
    <property type="nucleotide sequence ID" value="NZ_RPDH01000003.1"/>
</dbReference>
<dbReference type="EMBL" id="RPDH01000003">
    <property type="protein sequence ID" value="RPE05482.1"/>
    <property type="molecule type" value="Genomic_DNA"/>
</dbReference>
<feature type="chain" id="PRO_5017943657" evidence="1">
    <location>
        <begin position="26"/>
        <end position="913"/>
    </location>
</feature>
<dbReference type="Gene3D" id="2.60.40.2750">
    <property type="match status" value="1"/>
</dbReference>
<dbReference type="OrthoDB" id="9147455at2"/>
<dbReference type="Gene3D" id="1.50.10.100">
    <property type="entry name" value="Chondroitin AC/alginate lyase"/>
    <property type="match status" value="1"/>
</dbReference>
<name>A0A3N4PA15_9BACT</name>
<evidence type="ECO:0000313" key="3">
    <source>
        <dbReference type="Proteomes" id="UP000278351"/>
    </source>
</evidence>
<dbReference type="Gene3D" id="2.70.98.70">
    <property type="match status" value="1"/>
</dbReference>
<protein>
    <submittedName>
        <fullName evidence="2">Uncharacterized protein</fullName>
    </submittedName>
</protein>